<gene>
    <name evidence="1" type="ORF">HPB52_008634</name>
</gene>
<dbReference type="AlphaFoldDB" id="A0A9D4T7B0"/>
<keyword evidence="2" id="KW-1185">Reference proteome</keyword>
<evidence type="ECO:0000313" key="2">
    <source>
        <dbReference type="Proteomes" id="UP000821837"/>
    </source>
</evidence>
<evidence type="ECO:0000313" key="1">
    <source>
        <dbReference type="EMBL" id="KAH7976093.1"/>
    </source>
</evidence>
<accession>A0A9D4T7B0</accession>
<reference evidence="1" key="1">
    <citation type="journal article" date="2020" name="Cell">
        <title>Large-Scale Comparative Analyses of Tick Genomes Elucidate Their Genetic Diversity and Vector Capacities.</title>
        <authorList>
            <consortium name="Tick Genome and Microbiome Consortium (TIGMIC)"/>
            <person name="Jia N."/>
            <person name="Wang J."/>
            <person name="Shi W."/>
            <person name="Du L."/>
            <person name="Sun Y."/>
            <person name="Zhan W."/>
            <person name="Jiang J.F."/>
            <person name="Wang Q."/>
            <person name="Zhang B."/>
            <person name="Ji P."/>
            <person name="Bell-Sakyi L."/>
            <person name="Cui X.M."/>
            <person name="Yuan T.T."/>
            <person name="Jiang B.G."/>
            <person name="Yang W.F."/>
            <person name="Lam T.T."/>
            <person name="Chang Q.C."/>
            <person name="Ding S.J."/>
            <person name="Wang X.J."/>
            <person name="Zhu J.G."/>
            <person name="Ruan X.D."/>
            <person name="Zhao L."/>
            <person name="Wei J.T."/>
            <person name="Ye R.Z."/>
            <person name="Que T.C."/>
            <person name="Du C.H."/>
            <person name="Zhou Y.H."/>
            <person name="Cheng J.X."/>
            <person name="Dai P.F."/>
            <person name="Guo W.B."/>
            <person name="Han X.H."/>
            <person name="Huang E.J."/>
            <person name="Li L.F."/>
            <person name="Wei W."/>
            <person name="Gao Y.C."/>
            <person name="Liu J.Z."/>
            <person name="Shao H.Z."/>
            <person name="Wang X."/>
            <person name="Wang C.C."/>
            <person name="Yang T.C."/>
            <person name="Huo Q.B."/>
            <person name="Li W."/>
            <person name="Chen H.Y."/>
            <person name="Chen S.E."/>
            <person name="Zhou L.G."/>
            <person name="Ni X.B."/>
            <person name="Tian J.H."/>
            <person name="Sheng Y."/>
            <person name="Liu T."/>
            <person name="Pan Y.S."/>
            <person name="Xia L.Y."/>
            <person name="Li J."/>
            <person name="Zhao F."/>
            <person name="Cao W.C."/>
        </authorList>
    </citation>
    <scope>NUCLEOTIDE SEQUENCE</scope>
    <source>
        <strain evidence="1">Rsan-2018</strain>
    </source>
</reference>
<protein>
    <recommendedName>
        <fullName evidence="3">Nlr family card domain protein</fullName>
    </recommendedName>
</protein>
<name>A0A9D4T7B0_RHISA</name>
<dbReference type="Gene3D" id="3.80.10.10">
    <property type="entry name" value="Ribonuclease Inhibitor"/>
    <property type="match status" value="1"/>
</dbReference>
<comment type="caution">
    <text evidence="1">The sequence shown here is derived from an EMBL/GenBank/DDBJ whole genome shotgun (WGS) entry which is preliminary data.</text>
</comment>
<organism evidence="1 2">
    <name type="scientific">Rhipicephalus sanguineus</name>
    <name type="common">Brown dog tick</name>
    <name type="synonym">Ixodes sanguineus</name>
    <dbReference type="NCBI Taxonomy" id="34632"/>
    <lineage>
        <taxon>Eukaryota</taxon>
        <taxon>Metazoa</taxon>
        <taxon>Ecdysozoa</taxon>
        <taxon>Arthropoda</taxon>
        <taxon>Chelicerata</taxon>
        <taxon>Arachnida</taxon>
        <taxon>Acari</taxon>
        <taxon>Parasitiformes</taxon>
        <taxon>Ixodida</taxon>
        <taxon>Ixodoidea</taxon>
        <taxon>Ixodidae</taxon>
        <taxon>Rhipicephalinae</taxon>
        <taxon>Rhipicephalus</taxon>
        <taxon>Rhipicephalus</taxon>
    </lineage>
</organism>
<dbReference type="InterPro" id="IPR032675">
    <property type="entry name" value="LRR_dom_sf"/>
</dbReference>
<proteinExistence type="predicted"/>
<dbReference type="Proteomes" id="UP000821837">
    <property type="component" value="Chromosome 10"/>
</dbReference>
<sequence>MSVHGDAYPQSVKEYLGSTTSLKDLSVTMRTPPMQMAVLEGVLENESIEKLSLDLFMGTEEIMPLVSQVIKAKRAIRILKISRSVPVLPAEPSVYNCLVLPLIENDTLQEVSVPFFMFHSATGSALLRALPAKENLKMVHIASPYYIPRLQWLCAELKRSGAEEKVSLEYCTLSGDIELLHCKAFSGADLSLAKYDRKLAALLSLPNCRHLKTVSIYVKNDDMKLSLAVAELLRSTTTLKRLELVAVGASEVHSDGQNPCWNVILESMSQNKSLRHLGVALCDMGPQDTGDLADSVKRNTSIIRLYLQNMFKETATAFFRRLSNNIEENYRLIAVNYSGHLDEDGVSDWFAVKATTWRNSGLVARAARIKHASSLDRYVTRAVDRVSRYSALLDEVARSAKLDQAELAVLVRDRLRQIGCLDEFMRIAGVVKERVICRPADDGRMQLDDLNEDCWSHVRRYLATDDVKYGAVQVDNG</sequence>
<dbReference type="VEuPathDB" id="VectorBase:RSAN_049191"/>
<evidence type="ECO:0008006" key="3">
    <source>
        <dbReference type="Google" id="ProtNLM"/>
    </source>
</evidence>
<dbReference type="SUPFAM" id="SSF52047">
    <property type="entry name" value="RNI-like"/>
    <property type="match status" value="1"/>
</dbReference>
<reference evidence="1" key="2">
    <citation type="submission" date="2021-09" db="EMBL/GenBank/DDBJ databases">
        <authorList>
            <person name="Jia N."/>
            <person name="Wang J."/>
            <person name="Shi W."/>
            <person name="Du L."/>
            <person name="Sun Y."/>
            <person name="Zhan W."/>
            <person name="Jiang J."/>
            <person name="Wang Q."/>
            <person name="Zhang B."/>
            <person name="Ji P."/>
            <person name="Sakyi L.B."/>
            <person name="Cui X."/>
            <person name="Yuan T."/>
            <person name="Jiang B."/>
            <person name="Yang W."/>
            <person name="Lam T.T.-Y."/>
            <person name="Chang Q."/>
            <person name="Ding S."/>
            <person name="Wang X."/>
            <person name="Zhu J."/>
            <person name="Ruan X."/>
            <person name="Zhao L."/>
            <person name="Wei J."/>
            <person name="Que T."/>
            <person name="Du C."/>
            <person name="Cheng J."/>
            <person name="Dai P."/>
            <person name="Han X."/>
            <person name="Huang E."/>
            <person name="Gao Y."/>
            <person name="Liu J."/>
            <person name="Shao H."/>
            <person name="Ye R."/>
            <person name="Li L."/>
            <person name="Wei W."/>
            <person name="Wang X."/>
            <person name="Wang C."/>
            <person name="Huo Q."/>
            <person name="Li W."/>
            <person name="Guo W."/>
            <person name="Chen H."/>
            <person name="Chen S."/>
            <person name="Zhou L."/>
            <person name="Zhou L."/>
            <person name="Ni X."/>
            <person name="Tian J."/>
            <person name="Zhou Y."/>
            <person name="Sheng Y."/>
            <person name="Liu T."/>
            <person name="Pan Y."/>
            <person name="Xia L."/>
            <person name="Li J."/>
            <person name="Zhao F."/>
            <person name="Cao W."/>
        </authorList>
    </citation>
    <scope>NUCLEOTIDE SEQUENCE</scope>
    <source>
        <strain evidence="1">Rsan-2018</strain>
        <tissue evidence="1">Larvae</tissue>
    </source>
</reference>
<dbReference type="EMBL" id="JABSTV010001246">
    <property type="protein sequence ID" value="KAH7976093.1"/>
    <property type="molecule type" value="Genomic_DNA"/>
</dbReference>